<dbReference type="AlphaFoldDB" id="D5WF67"/>
<reference evidence="3" key="1">
    <citation type="submission" date="2010-04" db="EMBL/GenBank/DDBJ databases">
        <title>Complete sequence of chromosome 2 of Burkholderia sp. CCGE1002.</title>
        <authorList>
            <consortium name="US DOE Joint Genome Institute"/>
            <person name="Lucas S."/>
            <person name="Copeland A."/>
            <person name="Lapidus A."/>
            <person name="Cheng J.-F."/>
            <person name="Bruce D."/>
            <person name="Goodwin L."/>
            <person name="Pitluck S."/>
            <person name="Chertkov O."/>
            <person name="Detter J.C."/>
            <person name="Han C."/>
            <person name="Tapia R."/>
            <person name="Land M."/>
            <person name="Hauser L."/>
            <person name="Kyrpides N."/>
            <person name="Ovchinnikova G."/>
            <person name="Martinez-Romero E."/>
            <person name="Hernandez M.A.R."/>
            <person name="Tiedje J.M."/>
            <person name="Woyke T."/>
        </authorList>
    </citation>
    <scope>NUCLEOTIDE SEQUENCE [LARGE SCALE GENOMIC DNA]</scope>
    <source>
        <strain evidence="3">CCGE1002</strain>
    </source>
</reference>
<dbReference type="KEGG" id="bge:BC1002_3336"/>
<dbReference type="RefSeq" id="WP_013091175.1">
    <property type="nucleotide sequence ID" value="NC_014118.1"/>
</dbReference>
<dbReference type="HOGENOM" id="CLU_1666135_0_0_4"/>
<evidence type="ECO:0000313" key="2">
    <source>
        <dbReference type="EMBL" id="ADG17372.1"/>
    </source>
</evidence>
<evidence type="ECO:0000313" key="3">
    <source>
        <dbReference type="Proteomes" id="UP000002190"/>
    </source>
</evidence>
<name>D5WF67_PARAM</name>
<dbReference type="eggNOG" id="ENOG50316V7">
    <property type="taxonomic scope" value="Bacteria"/>
</dbReference>
<protein>
    <submittedName>
        <fullName evidence="2">Uncharacterized protein</fullName>
    </submittedName>
</protein>
<evidence type="ECO:0000256" key="1">
    <source>
        <dbReference type="SAM" id="MobiDB-lite"/>
    </source>
</evidence>
<proteinExistence type="predicted"/>
<reference evidence="2 3" key="2">
    <citation type="journal article" date="2012" name="J. Bacteriol.">
        <title>Genome Sequences of Burkholderia sp. Strains CCGE1002 and H160, Isolated from Legume Nodules in Mexico and Brazil.</title>
        <authorList>
            <person name="Ormeno-Orrillo E."/>
            <person name="Rogel M.A."/>
            <person name="Chueire L.M."/>
            <person name="Tiedje J.M."/>
            <person name="Martinez-Romero E."/>
            <person name="Hungria M."/>
        </authorList>
    </citation>
    <scope>NUCLEOTIDE SEQUENCE [LARGE SCALE GENOMIC DNA]</scope>
    <source>
        <strain evidence="2 3">CCGE1002</strain>
    </source>
</reference>
<feature type="region of interest" description="Disordered" evidence="1">
    <location>
        <begin position="1"/>
        <end position="20"/>
    </location>
</feature>
<dbReference type="Proteomes" id="UP000002190">
    <property type="component" value="Chromosome 2"/>
</dbReference>
<feature type="compositionally biased region" description="Polar residues" evidence="1">
    <location>
        <begin position="11"/>
        <end position="20"/>
    </location>
</feature>
<dbReference type="GeneID" id="301094643"/>
<sequence>MRIDECGNRRPSGSNGRDAQTTVLGVSNLPDYHHLLRGRPHDHPSSFNGKWTVTDVVGYSDVSGGIPEAKRLLGKVLSLSTDQIEFAGERCRPHGGFSLRSVDTGPKLKDYYGINLDDTGLPRKTLLLDSDNCAAVFRMDAHRVVFGWNGVIVRAVQP</sequence>
<organism evidence="2 3">
    <name type="scientific">Paraburkholderia atlantica</name>
    <dbReference type="NCBI Taxonomy" id="2654982"/>
    <lineage>
        <taxon>Bacteria</taxon>
        <taxon>Pseudomonadati</taxon>
        <taxon>Pseudomonadota</taxon>
        <taxon>Betaproteobacteria</taxon>
        <taxon>Burkholderiales</taxon>
        <taxon>Burkholderiaceae</taxon>
        <taxon>Paraburkholderia</taxon>
    </lineage>
</organism>
<accession>D5WF67</accession>
<dbReference type="EMBL" id="CP002014">
    <property type="protein sequence ID" value="ADG17372.1"/>
    <property type="molecule type" value="Genomic_DNA"/>
</dbReference>
<gene>
    <name evidence="2" type="ordered locus">BC1002_3336</name>
</gene>